<name>A0ABS7P3A7_9NOCA</name>
<reference evidence="1 2" key="1">
    <citation type="submission" date="2020-06" db="EMBL/GenBank/DDBJ databases">
        <title>Taxonomy, biology and ecology of Rhodococcus bacteria occurring in California pistachio and other woody hosts as revealed by genome sequence analyses.</title>
        <authorList>
            <person name="Gai Y."/>
            <person name="Riely B."/>
        </authorList>
    </citation>
    <scope>NUCLEOTIDE SEQUENCE [LARGE SCALE GENOMIC DNA]</scope>
    <source>
        <strain evidence="1 2">BP-281</strain>
    </source>
</reference>
<evidence type="ECO:0000313" key="2">
    <source>
        <dbReference type="Proteomes" id="UP000825228"/>
    </source>
</evidence>
<accession>A0ABS7P3A7</accession>
<keyword evidence="2" id="KW-1185">Reference proteome</keyword>
<evidence type="ECO:0000313" key="1">
    <source>
        <dbReference type="EMBL" id="MBY6366863.1"/>
    </source>
</evidence>
<organism evidence="1 2">
    <name type="scientific">Rhodococcoides corynebacterioides</name>
    <dbReference type="NCBI Taxonomy" id="53972"/>
    <lineage>
        <taxon>Bacteria</taxon>
        <taxon>Bacillati</taxon>
        <taxon>Actinomycetota</taxon>
        <taxon>Actinomycetes</taxon>
        <taxon>Mycobacteriales</taxon>
        <taxon>Nocardiaceae</taxon>
        <taxon>Rhodococcoides</taxon>
    </lineage>
</organism>
<dbReference type="Proteomes" id="UP000825228">
    <property type="component" value="Unassembled WGS sequence"/>
</dbReference>
<protein>
    <submittedName>
        <fullName evidence="1">Uncharacterized protein</fullName>
    </submittedName>
</protein>
<gene>
    <name evidence="1" type="ORF">HQ603_08865</name>
</gene>
<sequence>MTLVFLDPTLALDVVESPHDVTGDVPGVVRFGGVDLSTAQARYRRLRTEHPDARILVDLDVHLAYDARTARGEVLAAAVAPRPDTLRYVGTPAGLAGLIADIVAAGVADGVTVRPVLDRARDRVVRTVTTEVASLLDSRTARAS</sequence>
<dbReference type="RefSeq" id="WP_222684187.1">
    <property type="nucleotide sequence ID" value="NZ_JABUBT010000034.1"/>
</dbReference>
<comment type="caution">
    <text evidence="1">The sequence shown here is derived from an EMBL/GenBank/DDBJ whole genome shotgun (WGS) entry which is preliminary data.</text>
</comment>
<dbReference type="EMBL" id="JABUBU010000005">
    <property type="protein sequence ID" value="MBY6366863.1"/>
    <property type="molecule type" value="Genomic_DNA"/>
</dbReference>
<proteinExistence type="predicted"/>